<evidence type="ECO:0000256" key="1">
    <source>
        <dbReference type="SAM" id="MobiDB-lite"/>
    </source>
</evidence>
<dbReference type="OrthoDB" id="5244024at2"/>
<dbReference type="AlphaFoldDB" id="C7QBJ2"/>
<evidence type="ECO:0000313" key="3">
    <source>
        <dbReference type="EMBL" id="ACU70569.1"/>
    </source>
</evidence>
<dbReference type="RefSeq" id="WP_012785863.1">
    <property type="nucleotide sequence ID" value="NC_013131.1"/>
</dbReference>
<feature type="transmembrane region" description="Helical" evidence="2">
    <location>
        <begin position="68"/>
        <end position="86"/>
    </location>
</feature>
<dbReference type="InterPro" id="IPR021401">
    <property type="entry name" value="DUF3040"/>
</dbReference>
<organism evidence="3 4">
    <name type="scientific">Catenulispora acidiphila (strain DSM 44928 / JCM 14897 / NBRC 102108 / NRRL B-24433 / ID139908)</name>
    <dbReference type="NCBI Taxonomy" id="479433"/>
    <lineage>
        <taxon>Bacteria</taxon>
        <taxon>Bacillati</taxon>
        <taxon>Actinomycetota</taxon>
        <taxon>Actinomycetes</taxon>
        <taxon>Catenulisporales</taxon>
        <taxon>Catenulisporaceae</taxon>
        <taxon>Catenulispora</taxon>
    </lineage>
</organism>
<dbReference type="KEGG" id="cai:Caci_1648"/>
<evidence type="ECO:0000313" key="4">
    <source>
        <dbReference type="Proteomes" id="UP000000851"/>
    </source>
</evidence>
<evidence type="ECO:0000256" key="2">
    <source>
        <dbReference type="SAM" id="Phobius"/>
    </source>
</evidence>
<reference evidence="3 4" key="1">
    <citation type="journal article" date="2009" name="Stand. Genomic Sci.">
        <title>Complete genome sequence of Catenulispora acidiphila type strain (ID 139908).</title>
        <authorList>
            <person name="Copeland A."/>
            <person name="Lapidus A."/>
            <person name="Glavina Del Rio T."/>
            <person name="Nolan M."/>
            <person name="Lucas S."/>
            <person name="Chen F."/>
            <person name="Tice H."/>
            <person name="Cheng J.F."/>
            <person name="Bruce D."/>
            <person name="Goodwin L."/>
            <person name="Pitluck S."/>
            <person name="Mikhailova N."/>
            <person name="Pati A."/>
            <person name="Ivanova N."/>
            <person name="Mavromatis K."/>
            <person name="Chen A."/>
            <person name="Palaniappan K."/>
            <person name="Chain P."/>
            <person name="Land M."/>
            <person name="Hauser L."/>
            <person name="Chang Y.J."/>
            <person name="Jeffries C.D."/>
            <person name="Chertkov O."/>
            <person name="Brettin T."/>
            <person name="Detter J.C."/>
            <person name="Han C."/>
            <person name="Ali Z."/>
            <person name="Tindall B.J."/>
            <person name="Goker M."/>
            <person name="Bristow J."/>
            <person name="Eisen J.A."/>
            <person name="Markowitz V."/>
            <person name="Hugenholtz P."/>
            <person name="Kyrpides N.C."/>
            <person name="Klenk H.P."/>
        </authorList>
    </citation>
    <scope>NUCLEOTIDE SEQUENCE [LARGE SCALE GENOMIC DNA]</scope>
    <source>
        <strain evidence="4">DSM 44928 / JCM 14897 / NBRC 102108 / NRRL B-24433 / ID139908</strain>
    </source>
</reference>
<dbReference type="HOGENOM" id="CLU_133135_2_0_11"/>
<dbReference type="InParanoid" id="C7QBJ2"/>
<dbReference type="eggNOG" id="ENOG5032RRE">
    <property type="taxonomic scope" value="Bacteria"/>
</dbReference>
<proteinExistence type="predicted"/>
<keyword evidence="2" id="KW-0472">Membrane</keyword>
<feature type="transmembrane region" description="Helical" evidence="2">
    <location>
        <begin position="42"/>
        <end position="62"/>
    </location>
</feature>
<dbReference type="Pfam" id="PF11239">
    <property type="entry name" value="DUF3040"/>
    <property type="match status" value="1"/>
</dbReference>
<protein>
    <recommendedName>
        <fullName evidence="5">Transmembrane protein</fullName>
    </recommendedName>
</protein>
<dbReference type="EMBL" id="CP001700">
    <property type="protein sequence ID" value="ACU70569.1"/>
    <property type="molecule type" value="Genomic_DNA"/>
</dbReference>
<feature type="region of interest" description="Disordered" evidence="1">
    <location>
        <begin position="106"/>
        <end position="138"/>
    </location>
</feature>
<keyword evidence="2" id="KW-0812">Transmembrane</keyword>
<dbReference type="Proteomes" id="UP000000851">
    <property type="component" value="Chromosome"/>
</dbReference>
<dbReference type="STRING" id="479433.Caci_1648"/>
<keyword evidence="4" id="KW-1185">Reference proteome</keyword>
<gene>
    <name evidence="3" type="ordered locus">Caci_1648</name>
</gene>
<keyword evidence="2" id="KW-1133">Transmembrane helix</keyword>
<sequence length="138" mass="15376">MPLSDHEQRLLEQMERALHAEDPKFASALQGADLRALFRRRALLAVIGFALGIGMLVAGLVISQIALSVGGFVVMLGCAWLAYASWRRIPAPGEIVPVARRKARAVTGKSGRPGGRQKQPTMRRFEERWQRRRDEGNM</sequence>
<evidence type="ECO:0008006" key="5">
    <source>
        <dbReference type="Google" id="ProtNLM"/>
    </source>
</evidence>
<name>C7QBJ2_CATAD</name>
<feature type="compositionally biased region" description="Basic and acidic residues" evidence="1">
    <location>
        <begin position="123"/>
        <end position="138"/>
    </location>
</feature>
<accession>C7QBJ2</accession>